<dbReference type="Proteomes" id="UP000192505">
    <property type="component" value="Unassembled WGS sequence"/>
</dbReference>
<keyword evidence="2" id="KW-0479">Metal-binding</keyword>
<dbReference type="CDD" id="cd03467">
    <property type="entry name" value="Rieske"/>
    <property type="match status" value="1"/>
</dbReference>
<proteinExistence type="predicted"/>
<dbReference type="GO" id="GO:0046872">
    <property type="term" value="F:metal ion binding"/>
    <property type="evidence" value="ECO:0007669"/>
    <property type="project" value="UniProtKB-KW"/>
</dbReference>
<organism evidence="6 7">
    <name type="scientific">Rhodoferax ferrireducens</name>
    <dbReference type="NCBI Taxonomy" id="192843"/>
    <lineage>
        <taxon>Bacteria</taxon>
        <taxon>Pseudomonadati</taxon>
        <taxon>Pseudomonadota</taxon>
        <taxon>Betaproteobacteria</taxon>
        <taxon>Burkholderiales</taxon>
        <taxon>Comamonadaceae</taxon>
        <taxon>Rhodoferax</taxon>
    </lineage>
</organism>
<dbReference type="PANTHER" id="PTHR40261:SF1">
    <property type="entry name" value="RIESKE DOMAIN-CONTAINING PROTEIN"/>
    <property type="match status" value="1"/>
</dbReference>
<evidence type="ECO:0000313" key="6">
    <source>
        <dbReference type="EMBL" id="OQW90249.1"/>
    </source>
</evidence>
<dbReference type="Pfam" id="PF00355">
    <property type="entry name" value="Rieske"/>
    <property type="match status" value="1"/>
</dbReference>
<dbReference type="InterPro" id="IPR017941">
    <property type="entry name" value="Rieske_2Fe-2S"/>
</dbReference>
<reference evidence="6 7" key="1">
    <citation type="submission" date="2017-01" db="EMBL/GenBank/DDBJ databases">
        <title>Novel large sulfur bacteria in the metagenomes of groundwater-fed chemosynthetic microbial mats in the Lake Huron basin.</title>
        <authorList>
            <person name="Sharrar A.M."/>
            <person name="Flood B.E."/>
            <person name="Bailey J.V."/>
            <person name="Jones D.S."/>
            <person name="Biddanda B."/>
            <person name="Ruberg S.A."/>
            <person name="Marcus D.N."/>
            <person name="Dick G.J."/>
        </authorList>
    </citation>
    <scope>NUCLEOTIDE SEQUENCE [LARGE SCALE GENOMIC DNA]</scope>
    <source>
        <strain evidence="6">A7</strain>
    </source>
</reference>
<name>A0A1W9KZU1_9BURK</name>
<evidence type="ECO:0000256" key="1">
    <source>
        <dbReference type="ARBA" id="ARBA00022714"/>
    </source>
</evidence>
<evidence type="ECO:0000256" key="3">
    <source>
        <dbReference type="ARBA" id="ARBA00023004"/>
    </source>
</evidence>
<accession>A0A1W9KZU1</accession>
<comment type="caution">
    <text evidence="6">The sequence shown here is derived from an EMBL/GenBank/DDBJ whole genome shotgun (WGS) entry which is preliminary data.</text>
</comment>
<protein>
    <submittedName>
        <fullName evidence="6">2Fe-2S ferredoxin</fullName>
    </submittedName>
</protein>
<keyword evidence="3" id="KW-0408">Iron</keyword>
<dbReference type="AlphaFoldDB" id="A0A1W9KZU1"/>
<dbReference type="InterPro" id="IPR036922">
    <property type="entry name" value="Rieske_2Fe-2S_sf"/>
</dbReference>
<dbReference type="PROSITE" id="PS51296">
    <property type="entry name" value="RIESKE"/>
    <property type="match status" value="1"/>
</dbReference>
<evidence type="ECO:0000256" key="4">
    <source>
        <dbReference type="ARBA" id="ARBA00023014"/>
    </source>
</evidence>
<sequence length="125" mass="13766">MIRSGEPVLLCDSGDLADGGAGVPFEVVYLTESCHAFAVRYQGTVYAYLNRCTHVPMELDYQPNQFFDLTGHWLICATHGALYAPQTGQCRLGPCRGGLVKIEVSEADGQVHWHTSDKLQPEKPL</sequence>
<evidence type="ECO:0000259" key="5">
    <source>
        <dbReference type="PROSITE" id="PS51296"/>
    </source>
</evidence>
<keyword evidence="1" id="KW-0001">2Fe-2S</keyword>
<dbReference type="EMBL" id="MTEI01000001">
    <property type="protein sequence ID" value="OQW90249.1"/>
    <property type="molecule type" value="Genomic_DNA"/>
</dbReference>
<dbReference type="GO" id="GO:0051537">
    <property type="term" value="F:2 iron, 2 sulfur cluster binding"/>
    <property type="evidence" value="ECO:0007669"/>
    <property type="project" value="UniProtKB-KW"/>
</dbReference>
<dbReference type="Gene3D" id="2.102.10.10">
    <property type="entry name" value="Rieske [2Fe-2S] iron-sulphur domain"/>
    <property type="match status" value="1"/>
</dbReference>
<gene>
    <name evidence="6" type="ORF">BWK72_00295</name>
</gene>
<evidence type="ECO:0000313" key="7">
    <source>
        <dbReference type="Proteomes" id="UP000192505"/>
    </source>
</evidence>
<dbReference type="PANTHER" id="PTHR40261">
    <property type="match status" value="1"/>
</dbReference>
<dbReference type="SUPFAM" id="SSF50022">
    <property type="entry name" value="ISP domain"/>
    <property type="match status" value="1"/>
</dbReference>
<evidence type="ECO:0000256" key="2">
    <source>
        <dbReference type="ARBA" id="ARBA00022723"/>
    </source>
</evidence>
<feature type="domain" description="Rieske" evidence="5">
    <location>
        <begin position="8"/>
        <end position="113"/>
    </location>
</feature>
<keyword evidence="4" id="KW-0411">Iron-sulfur</keyword>